<dbReference type="EMBL" id="JAHLQT010014835">
    <property type="protein sequence ID" value="KAG7170221.1"/>
    <property type="molecule type" value="Genomic_DNA"/>
</dbReference>
<evidence type="ECO:0000313" key="3">
    <source>
        <dbReference type="Proteomes" id="UP000747542"/>
    </source>
</evidence>
<organism evidence="2 3">
    <name type="scientific">Homarus americanus</name>
    <name type="common">American lobster</name>
    <dbReference type="NCBI Taxonomy" id="6706"/>
    <lineage>
        <taxon>Eukaryota</taxon>
        <taxon>Metazoa</taxon>
        <taxon>Ecdysozoa</taxon>
        <taxon>Arthropoda</taxon>
        <taxon>Crustacea</taxon>
        <taxon>Multicrustacea</taxon>
        <taxon>Malacostraca</taxon>
        <taxon>Eumalacostraca</taxon>
        <taxon>Eucarida</taxon>
        <taxon>Decapoda</taxon>
        <taxon>Pleocyemata</taxon>
        <taxon>Astacidea</taxon>
        <taxon>Nephropoidea</taxon>
        <taxon>Nephropidae</taxon>
        <taxon>Homarus</taxon>
    </lineage>
</organism>
<sequence>MYIQSVVVVLAGVLTLTSGLGIDKDKLGILDSSNTNVQKPGLSLGSNGKGKEAYINFNIGSNKKNLQSEPGSVSDTEQTKDSLSKALDFIIELKLGFLKLRE</sequence>
<keyword evidence="3" id="KW-1185">Reference proteome</keyword>
<reference evidence="2" key="1">
    <citation type="journal article" date="2021" name="Sci. Adv.">
        <title>The American lobster genome reveals insights on longevity, neural, and immune adaptations.</title>
        <authorList>
            <person name="Polinski J.M."/>
            <person name="Zimin A.V."/>
            <person name="Clark K.F."/>
            <person name="Kohn A.B."/>
            <person name="Sadowski N."/>
            <person name="Timp W."/>
            <person name="Ptitsyn A."/>
            <person name="Khanna P."/>
            <person name="Romanova D.Y."/>
            <person name="Williams P."/>
            <person name="Greenwood S.J."/>
            <person name="Moroz L.L."/>
            <person name="Walt D.R."/>
            <person name="Bodnar A.G."/>
        </authorList>
    </citation>
    <scope>NUCLEOTIDE SEQUENCE</scope>
    <source>
        <strain evidence="2">GMGI-L3</strain>
    </source>
</reference>
<keyword evidence="1" id="KW-0732">Signal</keyword>
<accession>A0A8J5K646</accession>
<protein>
    <submittedName>
        <fullName evidence="2">Uncharacterized protein</fullName>
    </submittedName>
</protein>
<evidence type="ECO:0000313" key="2">
    <source>
        <dbReference type="EMBL" id="KAG7170221.1"/>
    </source>
</evidence>
<proteinExistence type="predicted"/>
<dbReference type="AlphaFoldDB" id="A0A8J5K646"/>
<evidence type="ECO:0000256" key="1">
    <source>
        <dbReference type="SAM" id="SignalP"/>
    </source>
</evidence>
<dbReference type="Proteomes" id="UP000747542">
    <property type="component" value="Unassembled WGS sequence"/>
</dbReference>
<feature type="signal peptide" evidence="1">
    <location>
        <begin position="1"/>
        <end position="19"/>
    </location>
</feature>
<name>A0A8J5K646_HOMAM</name>
<feature type="chain" id="PRO_5035209201" evidence="1">
    <location>
        <begin position="20"/>
        <end position="102"/>
    </location>
</feature>
<gene>
    <name evidence="2" type="ORF">Hamer_G022977</name>
</gene>
<comment type="caution">
    <text evidence="2">The sequence shown here is derived from an EMBL/GenBank/DDBJ whole genome shotgun (WGS) entry which is preliminary data.</text>
</comment>